<dbReference type="InterPro" id="IPR001128">
    <property type="entry name" value="Cyt_P450"/>
</dbReference>
<keyword evidence="6" id="KW-0812">Transmembrane</keyword>
<evidence type="ECO:0000313" key="16">
    <source>
        <dbReference type="Proteomes" id="UP000807353"/>
    </source>
</evidence>
<dbReference type="EMBL" id="MU150245">
    <property type="protein sequence ID" value="KAF9465683.1"/>
    <property type="molecule type" value="Genomic_DNA"/>
</dbReference>
<keyword evidence="9 14" id="KW-0560">Oxidoreductase</keyword>
<keyword evidence="8" id="KW-1133">Transmembrane helix</keyword>
<evidence type="ECO:0000256" key="2">
    <source>
        <dbReference type="ARBA" id="ARBA00004370"/>
    </source>
</evidence>
<dbReference type="InterPro" id="IPR036396">
    <property type="entry name" value="Cyt_P450_sf"/>
</dbReference>
<dbReference type="GO" id="GO:0016020">
    <property type="term" value="C:membrane"/>
    <property type="evidence" value="ECO:0007669"/>
    <property type="project" value="UniProtKB-SubCell"/>
</dbReference>
<evidence type="ECO:0000256" key="3">
    <source>
        <dbReference type="ARBA" id="ARBA00004721"/>
    </source>
</evidence>
<organism evidence="15 16">
    <name type="scientific">Collybia nuda</name>
    <dbReference type="NCBI Taxonomy" id="64659"/>
    <lineage>
        <taxon>Eukaryota</taxon>
        <taxon>Fungi</taxon>
        <taxon>Dikarya</taxon>
        <taxon>Basidiomycota</taxon>
        <taxon>Agaricomycotina</taxon>
        <taxon>Agaricomycetes</taxon>
        <taxon>Agaricomycetidae</taxon>
        <taxon>Agaricales</taxon>
        <taxon>Tricholomatineae</taxon>
        <taxon>Clitocybaceae</taxon>
        <taxon>Collybia</taxon>
    </lineage>
</organism>
<dbReference type="PANTHER" id="PTHR24305">
    <property type="entry name" value="CYTOCHROME P450"/>
    <property type="match status" value="1"/>
</dbReference>
<evidence type="ECO:0000256" key="8">
    <source>
        <dbReference type="ARBA" id="ARBA00022989"/>
    </source>
</evidence>
<dbReference type="SUPFAM" id="SSF48264">
    <property type="entry name" value="Cytochrome P450"/>
    <property type="match status" value="1"/>
</dbReference>
<dbReference type="AlphaFoldDB" id="A0A9P6CMF9"/>
<evidence type="ECO:0000256" key="5">
    <source>
        <dbReference type="ARBA" id="ARBA00022617"/>
    </source>
</evidence>
<dbReference type="GO" id="GO:0004497">
    <property type="term" value="F:monooxygenase activity"/>
    <property type="evidence" value="ECO:0007669"/>
    <property type="project" value="UniProtKB-KW"/>
</dbReference>
<dbReference type="InterPro" id="IPR050121">
    <property type="entry name" value="Cytochrome_P450_monoxygenase"/>
</dbReference>
<dbReference type="PROSITE" id="PS00086">
    <property type="entry name" value="CYTOCHROME_P450"/>
    <property type="match status" value="1"/>
</dbReference>
<keyword evidence="10 13" id="KW-0408">Iron</keyword>
<dbReference type="OrthoDB" id="1470350at2759"/>
<evidence type="ECO:0000256" key="7">
    <source>
        <dbReference type="ARBA" id="ARBA00022723"/>
    </source>
</evidence>
<dbReference type="InterPro" id="IPR002401">
    <property type="entry name" value="Cyt_P450_E_grp-I"/>
</dbReference>
<dbReference type="GO" id="GO:0005506">
    <property type="term" value="F:iron ion binding"/>
    <property type="evidence" value="ECO:0007669"/>
    <property type="project" value="InterPro"/>
</dbReference>
<evidence type="ECO:0000313" key="15">
    <source>
        <dbReference type="EMBL" id="KAF9465683.1"/>
    </source>
</evidence>
<name>A0A9P6CMF9_9AGAR</name>
<evidence type="ECO:0000256" key="14">
    <source>
        <dbReference type="RuleBase" id="RU000461"/>
    </source>
</evidence>
<keyword evidence="12" id="KW-0472">Membrane</keyword>
<accession>A0A9P6CMF9</accession>
<dbReference type="Pfam" id="PF00067">
    <property type="entry name" value="p450"/>
    <property type="match status" value="1"/>
</dbReference>
<dbReference type="PRINTS" id="PR00463">
    <property type="entry name" value="EP450I"/>
</dbReference>
<dbReference type="PRINTS" id="PR00385">
    <property type="entry name" value="P450"/>
</dbReference>
<evidence type="ECO:0000256" key="1">
    <source>
        <dbReference type="ARBA" id="ARBA00001971"/>
    </source>
</evidence>
<evidence type="ECO:0000256" key="13">
    <source>
        <dbReference type="PIRSR" id="PIRSR602401-1"/>
    </source>
</evidence>
<evidence type="ECO:0000256" key="9">
    <source>
        <dbReference type="ARBA" id="ARBA00023002"/>
    </source>
</evidence>
<protein>
    <submittedName>
        <fullName evidence="15">Cytochrome P450</fullName>
    </submittedName>
</protein>
<dbReference type="Gene3D" id="1.10.630.10">
    <property type="entry name" value="Cytochrome P450"/>
    <property type="match status" value="1"/>
</dbReference>
<feature type="binding site" description="axial binding residue" evidence="13">
    <location>
        <position position="410"/>
    </location>
    <ligand>
        <name>heme</name>
        <dbReference type="ChEBI" id="CHEBI:30413"/>
    </ligand>
    <ligandPart>
        <name>Fe</name>
        <dbReference type="ChEBI" id="CHEBI:18248"/>
    </ligandPart>
</feature>
<proteinExistence type="inferred from homology"/>
<keyword evidence="11 14" id="KW-0503">Monooxygenase</keyword>
<comment type="caution">
    <text evidence="15">The sequence shown here is derived from an EMBL/GenBank/DDBJ whole genome shotgun (WGS) entry which is preliminary data.</text>
</comment>
<comment type="cofactor">
    <cofactor evidence="1 13">
        <name>heme</name>
        <dbReference type="ChEBI" id="CHEBI:30413"/>
    </cofactor>
</comment>
<keyword evidence="16" id="KW-1185">Reference proteome</keyword>
<evidence type="ECO:0000256" key="4">
    <source>
        <dbReference type="ARBA" id="ARBA00010617"/>
    </source>
</evidence>
<dbReference type="InterPro" id="IPR017972">
    <property type="entry name" value="Cyt_P450_CS"/>
</dbReference>
<reference evidence="15" key="1">
    <citation type="submission" date="2020-11" db="EMBL/GenBank/DDBJ databases">
        <authorList>
            <consortium name="DOE Joint Genome Institute"/>
            <person name="Ahrendt S."/>
            <person name="Riley R."/>
            <person name="Andreopoulos W."/>
            <person name="Labutti K."/>
            <person name="Pangilinan J."/>
            <person name="Ruiz-Duenas F.J."/>
            <person name="Barrasa J.M."/>
            <person name="Sanchez-Garcia M."/>
            <person name="Camarero S."/>
            <person name="Miyauchi S."/>
            <person name="Serrano A."/>
            <person name="Linde D."/>
            <person name="Babiker R."/>
            <person name="Drula E."/>
            <person name="Ayuso-Fernandez I."/>
            <person name="Pacheco R."/>
            <person name="Padilla G."/>
            <person name="Ferreira P."/>
            <person name="Barriuso J."/>
            <person name="Kellner H."/>
            <person name="Castanera R."/>
            <person name="Alfaro M."/>
            <person name="Ramirez L."/>
            <person name="Pisabarro A.G."/>
            <person name="Kuo A."/>
            <person name="Tritt A."/>
            <person name="Lipzen A."/>
            <person name="He G."/>
            <person name="Yan M."/>
            <person name="Ng V."/>
            <person name="Cullen D."/>
            <person name="Martin F."/>
            <person name="Rosso M.-N."/>
            <person name="Henrissat B."/>
            <person name="Hibbett D."/>
            <person name="Martinez A.T."/>
            <person name="Grigoriev I.V."/>
        </authorList>
    </citation>
    <scope>NUCLEOTIDE SEQUENCE</scope>
    <source>
        <strain evidence="15">CBS 247.69</strain>
    </source>
</reference>
<dbReference type="GO" id="GO:0020037">
    <property type="term" value="F:heme binding"/>
    <property type="evidence" value="ECO:0007669"/>
    <property type="project" value="InterPro"/>
</dbReference>
<evidence type="ECO:0000256" key="6">
    <source>
        <dbReference type="ARBA" id="ARBA00022692"/>
    </source>
</evidence>
<keyword evidence="7 13" id="KW-0479">Metal-binding</keyword>
<evidence type="ECO:0000256" key="12">
    <source>
        <dbReference type="ARBA" id="ARBA00023136"/>
    </source>
</evidence>
<keyword evidence="5 13" id="KW-0349">Heme</keyword>
<dbReference type="Proteomes" id="UP000807353">
    <property type="component" value="Unassembled WGS sequence"/>
</dbReference>
<dbReference type="CDD" id="cd00302">
    <property type="entry name" value="cytochrome_P450"/>
    <property type="match status" value="1"/>
</dbReference>
<sequence length="470" mass="53697">MSFFFLISVAGLLVVAKFLFLVPPKLSHLPRAPLLPLLFSYLSLEPEDERIRRIILPFANEKGEPVVLVWAFGMWFVHIIDYEVGIRIAMKDKTWVRQLPPQDLLFWKFVGHQNLVFTTGEEWKKHSRVVTSVFLRQPPIQDFVSVAQRLINAMDRDPNKTVPWDKLAKRVTIDILSITVLGNDIRALDWPDSPIPSTYNRCVAGLTAPPYIFLPFLDKYFPRKGIVNDAAYLREFFMDLIKEKATNPGNDLISLMLAEPSFSEQDVLDNVSLFFVAGHETTAGALSSIIYYFATHPEQQEAARAEVCQVFTLKDSLDTNLIARMPFVFACIQEAMRMNNPSNFTLPRSNSVPTTLGKYAIPPDTLMCFSMSGVHHLEKAWERHDIYNPERFMDPNAGGTAFFGAGLRQCPARHFAMWELRTITIMLLNEYKWSLPPGSAHKDKVQNSFSFSTNLNLPKDLFVTFERLQQ</sequence>
<evidence type="ECO:0000256" key="10">
    <source>
        <dbReference type="ARBA" id="ARBA00023004"/>
    </source>
</evidence>
<dbReference type="PANTHER" id="PTHR24305:SF166">
    <property type="entry name" value="CYTOCHROME P450 12A4, MITOCHONDRIAL-RELATED"/>
    <property type="match status" value="1"/>
</dbReference>
<gene>
    <name evidence="15" type="ORF">BDZ94DRAFT_1159274</name>
</gene>
<comment type="similarity">
    <text evidence="4 14">Belongs to the cytochrome P450 family.</text>
</comment>
<evidence type="ECO:0000256" key="11">
    <source>
        <dbReference type="ARBA" id="ARBA00023033"/>
    </source>
</evidence>
<comment type="subcellular location">
    <subcellularLocation>
        <location evidence="2">Membrane</location>
    </subcellularLocation>
</comment>
<comment type="pathway">
    <text evidence="3">Secondary metabolite biosynthesis; terpenoid biosynthesis.</text>
</comment>
<dbReference type="GO" id="GO:0016705">
    <property type="term" value="F:oxidoreductase activity, acting on paired donors, with incorporation or reduction of molecular oxygen"/>
    <property type="evidence" value="ECO:0007669"/>
    <property type="project" value="InterPro"/>
</dbReference>